<keyword evidence="3" id="KW-1185">Reference proteome</keyword>
<feature type="compositionally biased region" description="Basic residues" evidence="1">
    <location>
        <begin position="146"/>
        <end position="159"/>
    </location>
</feature>
<name>A0A9W6XBQ3_9STRA</name>
<evidence type="ECO:0000313" key="2">
    <source>
        <dbReference type="EMBL" id="GMF35453.1"/>
    </source>
</evidence>
<evidence type="ECO:0000313" key="3">
    <source>
        <dbReference type="Proteomes" id="UP001165121"/>
    </source>
</evidence>
<feature type="compositionally biased region" description="Polar residues" evidence="1">
    <location>
        <begin position="134"/>
        <end position="144"/>
    </location>
</feature>
<dbReference type="EMBL" id="BSXT01000871">
    <property type="protein sequence ID" value="GMF35453.1"/>
    <property type="molecule type" value="Genomic_DNA"/>
</dbReference>
<proteinExistence type="predicted"/>
<evidence type="ECO:0000256" key="1">
    <source>
        <dbReference type="SAM" id="MobiDB-lite"/>
    </source>
</evidence>
<feature type="region of interest" description="Disordered" evidence="1">
    <location>
        <begin position="131"/>
        <end position="212"/>
    </location>
</feature>
<dbReference type="OrthoDB" id="122372at2759"/>
<feature type="compositionally biased region" description="Polar residues" evidence="1">
    <location>
        <begin position="189"/>
        <end position="199"/>
    </location>
</feature>
<gene>
    <name evidence="2" type="ORF">Pfra01_000939000</name>
</gene>
<accession>A0A9W6XBQ3</accession>
<dbReference type="PANTHER" id="PTHR34415:SF1">
    <property type="entry name" value="INTEGRASE CATALYTIC DOMAIN-CONTAINING PROTEIN"/>
    <property type="match status" value="1"/>
</dbReference>
<reference evidence="2" key="1">
    <citation type="submission" date="2023-04" db="EMBL/GenBank/DDBJ databases">
        <title>Phytophthora fragariaefolia NBRC 109709.</title>
        <authorList>
            <person name="Ichikawa N."/>
            <person name="Sato H."/>
            <person name="Tonouchi N."/>
        </authorList>
    </citation>
    <scope>NUCLEOTIDE SEQUENCE</scope>
    <source>
        <strain evidence="2">NBRC 109709</strain>
    </source>
</reference>
<protein>
    <submittedName>
        <fullName evidence="2">Unnamed protein product</fullName>
    </submittedName>
</protein>
<dbReference type="PANTHER" id="PTHR34415">
    <property type="entry name" value="INTEGRASE CATALYTIC DOMAIN-CONTAINING PROTEIN"/>
    <property type="match status" value="1"/>
</dbReference>
<dbReference type="Proteomes" id="UP001165121">
    <property type="component" value="Unassembled WGS sequence"/>
</dbReference>
<comment type="caution">
    <text evidence="2">The sequence shown here is derived from an EMBL/GenBank/DDBJ whole genome shotgun (WGS) entry which is preliminary data.</text>
</comment>
<sequence>MPQLLDAASDASATSALVHIPNENSIFKEYRYVVKDAYKDLKDVQRYQIFSMRASSPGVVSCKKGPSTSSVDQDLRRKYDGILTDSTRVQVLFTSELSALPNPPPNAEKIQQIYTKVRPYVPEEFADDPLYAAPSSQQEQTANTVKRARAERRKETAKKKREDRAAAKNSNQADSASEEKPGSGGTEQHFVSETSSNSREPAAPKSVQRPRK</sequence>
<dbReference type="AlphaFoldDB" id="A0A9W6XBQ3"/>
<organism evidence="2 3">
    <name type="scientific">Phytophthora fragariaefolia</name>
    <dbReference type="NCBI Taxonomy" id="1490495"/>
    <lineage>
        <taxon>Eukaryota</taxon>
        <taxon>Sar</taxon>
        <taxon>Stramenopiles</taxon>
        <taxon>Oomycota</taxon>
        <taxon>Peronosporomycetes</taxon>
        <taxon>Peronosporales</taxon>
        <taxon>Peronosporaceae</taxon>
        <taxon>Phytophthora</taxon>
    </lineage>
</organism>